<gene>
    <name evidence="2" type="ORF">S100892_01569</name>
</gene>
<dbReference type="Pfam" id="PF12697">
    <property type="entry name" value="Abhydrolase_6"/>
    <property type="match status" value="1"/>
</dbReference>
<name>A0A1Y0VRM2_PEDPE</name>
<organism evidence="2 3">
    <name type="scientific">Pediococcus pentosaceus</name>
    <dbReference type="NCBI Taxonomy" id="1255"/>
    <lineage>
        <taxon>Bacteria</taxon>
        <taxon>Bacillati</taxon>
        <taxon>Bacillota</taxon>
        <taxon>Bacilli</taxon>
        <taxon>Lactobacillales</taxon>
        <taxon>Lactobacillaceae</taxon>
        <taxon>Pediococcus</taxon>
    </lineage>
</organism>
<dbReference type="InterPro" id="IPR050266">
    <property type="entry name" value="AB_hydrolase_sf"/>
</dbReference>
<keyword evidence="2" id="KW-0575">Peroxidase</keyword>
<evidence type="ECO:0000313" key="2">
    <source>
        <dbReference type="EMBL" id="ARW20114.1"/>
    </source>
</evidence>
<evidence type="ECO:0000313" key="3">
    <source>
        <dbReference type="Proteomes" id="UP000196118"/>
    </source>
</evidence>
<dbReference type="PANTHER" id="PTHR43798">
    <property type="entry name" value="MONOACYLGLYCEROL LIPASE"/>
    <property type="match status" value="1"/>
</dbReference>
<dbReference type="AlphaFoldDB" id="A0A1Y0VRM2"/>
<dbReference type="RefSeq" id="WP_061812656.1">
    <property type="nucleotide sequence ID" value="NZ_CP085178.1"/>
</dbReference>
<accession>A0A1Y0VRM2</accession>
<proteinExistence type="predicted"/>
<dbReference type="EC" id="1.11.1.10" evidence="2"/>
<feature type="domain" description="AB hydrolase-1" evidence="1">
    <location>
        <begin position="22"/>
        <end position="251"/>
    </location>
</feature>
<evidence type="ECO:0000259" key="1">
    <source>
        <dbReference type="Pfam" id="PF12697"/>
    </source>
</evidence>
<reference evidence="2 3" key="1">
    <citation type="submission" date="2017-05" db="EMBL/GenBank/DDBJ databases">
        <title>Genome sequence of Pediococcus pentosaceus strain SRCM100892.</title>
        <authorList>
            <person name="Cho S.H."/>
        </authorList>
    </citation>
    <scope>NUCLEOTIDE SEQUENCE [LARGE SCALE GENOMIC DNA]</scope>
    <source>
        <strain evidence="2 3">SRCM100892</strain>
    </source>
</reference>
<dbReference type="Gene3D" id="3.40.50.1820">
    <property type="entry name" value="alpha/beta hydrolase"/>
    <property type="match status" value="1"/>
</dbReference>
<dbReference type="SUPFAM" id="SSF53474">
    <property type="entry name" value="alpha/beta-Hydrolases"/>
    <property type="match status" value="1"/>
</dbReference>
<protein>
    <submittedName>
        <fullName evidence="2">Chloride peroxidase</fullName>
        <ecNumber evidence="2">1.11.1.10</ecNumber>
    </submittedName>
</protein>
<dbReference type="GO" id="GO:0016691">
    <property type="term" value="F:chloride peroxidase activity"/>
    <property type="evidence" value="ECO:0007669"/>
    <property type="project" value="UniProtKB-EC"/>
</dbReference>
<dbReference type="InterPro" id="IPR029058">
    <property type="entry name" value="AB_hydrolase_fold"/>
</dbReference>
<sequence length="257" mass="29254">MKLKLKSGAQIFFEDEGQGTPILFLTGFGGNTEIWSGQVNFFLQRGYRVIRLDYLNHGQSDRVDGELQIGDLADEVLQLVDYLQLKEPIGIGNSMGAAVLWNIINLRGWDFLNKAIFVDQSPKMLNDQQWHLGFKNLAEDNFDEVMNEPIVRPAYKHIDDFVFKNSKAIDSAYPFSQPRNRALVKGHAKKDWRFVLEQATKPVLFIMGEKSPFFDSTRTAELSALNANITVNVMKNVGHIPMAEDPTEFNRLVLQFV</sequence>
<dbReference type="Proteomes" id="UP000196118">
    <property type="component" value="Chromosome"/>
</dbReference>
<dbReference type="InterPro" id="IPR000073">
    <property type="entry name" value="AB_hydrolase_1"/>
</dbReference>
<dbReference type="EMBL" id="CP021474">
    <property type="protein sequence ID" value="ARW20114.1"/>
    <property type="molecule type" value="Genomic_DNA"/>
</dbReference>
<keyword evidence="2" id="KW-0560">Oxidoreductase</keyword>